<evidence type="ECO:0000256" key="6">
    <source>
        <dbReference type="RuleBase" id="RU363114"/>
    </source>
</evidence>
<evidence type="ECO:0000256" key="2">
    <source>
        <dbReference type="ARBA" id="ARBA00004191"/>
    </source>
</evidence>
<dbReference type="Pfam" id="PF03283">
    <property type="entry name" value="PAE"/>
    <property type="match status" value="1"/>
</dbReference>
<dbReference type="STRING" id="4072.A0A2G2YCX1"/>
<dbReference type="GO" id="GO:0052793">
    <property type="term" value="F:pectin acetylesterase activity"/>
    <property type="evidence" value="ECO:0000318"/>
    <property type="project" value="GO_Central"/>
</dbReference>
<reference evidence="7 8" key="2">
    <citation type="journal article" date="2017" name="Genome Biol.">
        <title>New reference genome sequences of hot pepper reveal the massive evolution of plant disease-resistance genes by retroduplication.</title>
        <authorList>
            <person name="Kim S."/>
            <person name="Park J."/>
            <person name="Yeom S.I."/>
            <person name="Kim Y.M."/>
            <person name="Seo E."/>
            <person name="Kim K.T."/>
            <person name="Kim M.S."/>
            <person name="Lee J.M."/>
            <person name="Cheong K."/>
            <person name="Shin H.S."/>
            <person name="Kim S.B."/>
            <person name="Han K."/>
            <person name="Lee J."/>
            <person name="Park M."/>
            <person name="Lee H.A."/>
            <person name="Lee H.Y."/>
            <person name="Lee Y."/>
            <person name="Oh S."/>
            <person name="Lee J.H."/>
            <person name="Choi E."/>
            <person name="Choi E."/>
            <person name="Lee S.E."/>
            <person name="Jeon J."/>
            <person name="Kim H."/>
            <person name="Choi G."/>
            <person name="Song H."/>
            <person name="Lee J."/>
            <person name="Lee S.C."/>
            <person name="Kwon J.K."/>
            <person name="Lee H.Y."/>
            <person name="Koo N."/>
            <person name="Hong Y."/>
            <person name="Kim R.W."/>
            <person name="Kang W.H."/>
            <person name="Huh J.H."/>
            <person name="Kang B.C."/>
            <person name="Yang T.J."/>
            <person name="Lee Y.H."/>
            <person name="Bennetzen J.L."/>
            <person name="Choi D."/>
        </authorList>
    </citation>
    <scope>NUCLEOTIDE SEQUENCE [LARGE SCALE GENOMIC DNA]</scope>
    <source>
        <strain evidence="8">cv. CM334</strain>
    </source>
</reference>
<evidence type="ECO:0000256" key="1">
    <source>
        <dbReference type="ARBA" id="ARBA00003534"/>
    </source>
</evidence>
<protein>
    <recommendedName>
        <fullName evidence="6">Pectin acetylesterase</fullName>
        <ecNumber evidence="6">3.1.1.-</ecNumber>
    </recommendedName>
</protein>
<gene>
    <name evidence="7" type="ORF">T459_27077</name>
</gene>
<evidence type="ECO:0000256" key="5">
    <source>
        <dbReference type="ARBA" id="ARBA00023316"/>
    </source>
</evidence>
<proteinExistence type="inferred from homology"/>
<dbReference type="EMBL" id="AYRZ02000011">
    <property type="protein sequence ID" value="PHT67590.1"/>
    <property type="molecule type" value="Genomic_DNA"/>
</dbReference>
<organism evidence="7 8">
    <name type="scientific">Capsicum annuum</name>
    <name type="common">Capsicum pepper</name>
    <dbReference type="NCBI Taxonomy" id="4072"/>
    <lineage>
        <taxon>Eukaryota</taxon>
        <taxon>Viridiplantae</taxon>
        <taxon>Streptophyta</taxon>
        <taxon>Embryophyta</taxon>
        <taxon>Tracheophyta</taxon>
        <taxon>Spermatophyta</taxon>
        <taxon>Magnoliopsida</taxon>
        <taxon>eudicotyledons</taxon>
        <taxon>Gunneridae</taxon>
        <taxon>Pentapetalae</taxon>
        <taxon>asterids</taxon>
        <taxon>lamiids</taxon>
        <taxon>Solanales</taxon>
        <taxon>Solanaceae</taxon>
        <taxon>Solanoideae</taxon>
        <taxon>Capsiceae</taxon>
        <taxon>Capsicum</taxon>
    </lineage>
</organism>
<comment type="similarity">
    <text evidence="3 6">Belongs to the pectinacetylesterase family.</text>
</comment>
<comment type="caution">
    <text evidence="7">The sequence shown here is derived from an EMBL/GenBank/DDBJ whole genome shotgun (WGS) entry which is preliminary data.</text>
</comment>
<sequence>MVLKIIETESSPSKGTSETARLHLPELSLQVLSQQGAEYDEYGKEEYFKRDDADANSPSIEELVKVFNIDHYPMRIQCDGAADLMGDFVVKSAMGKYFNVFRKILREQKLDAYSGTGHQQNKNGIVWSNNHYKKIILEGGLAVVDGAIGGGSGVVVNALLTVFKANHYEYDHTGYTNFASPSKCFACKYQDCRAKHDVVINAINALTASVKELTSKRGLISSKRILFSSVPLEIRAKRRRRVIFRALSSIQKSEITTPLSVCCTEQRTMSKGEQHEMKKDDNIYVGFGSMSRSILYNSCSRGKGRFLCQYHILESATAQGAEFNNWNRVRVKYCDGSSFTGDVEQVDRENKLYFRGARIFKAIMEDLWSKGMKNAENGSTKNLPSPCTSVMKPSLCFFPQNVIPYIQTPLFIINSIYDYWQINNTLVPVHLDPQHAWKDCTEQINNCTFSQRIVIQAFGMEFLKTFEKLPPSFTRGYYLTSCFSHGDLYKSAYWFSASSPRLLNKEDEVVMRLDSQDVCKKDSFKYLGSTIQGNSEIDEDASKYIGASWIKRRLASGVLCDKKVPLNLKGKFYRVAVRLTMLYGVEY</sequence>
<keyword evidence="8" id="KW-1185">Reference proteome</keyword>
<dbReference type="Gramene" id="PHT67590">
    <property type="protein sequence ID" value="PHT67590"/>
    <property type="gene ID" value="T459_27077"/>
</dbReference>
<dbReference type="AlphaFoldDB" id="A0A2G2YCX1"/>
<evidence type="ECO:0000256" key="3">
    <source>
        <dbReference type="ARBA" id="ARBA00005784"/>
    </source>
</evidence>
<dbReference type="PANTHER" id="PTHR21562">
    <property type="entry name" value="NOTUM-RELATED"/>
    <property type="match status" value="1"/>
</dbReference>
<dbReference type="EC" id="3.1.1.-" evidence="6"/>
<keyword evidence="6" id="KW-0378">Hydrolase</keyword>
<accession>A0A2G2YCX1</accession>
<keyword evidence="4 6" id="KW-0134">Cell wall</keyword>
<evidence type="ECO:0000313" key="7">
    <source>
        <dbReference type="EMBL" id="PHT67590.1"/>
    </source>
</evidence>
<dbReference type="GO" id="GO:0009505">
    <property type="term" value="C:plant-type cell wall"/>
    <property type="evidence" value="ECO:0000318"/>
    <property type="project" value="GO_Central"/>
</dbReference>
<dbReference type="InterPro" id="IPR004963">
    <property type="entry name" value="PAE/NOTUM"/>
</dbReference>
<dbReference type="GO" id="GO:0071555">
    <property type="term" value="P:cell wall organization"/>
    <property type="evidence" value="ECO:0000318"/>
    <property type="project" value="GO_Central"/>
</dbReference>
<dbReference type="PANTHER" id="PTHR21562:SF65">
    <property type="entry name" value="PECTIN ACETYLESTERASE"/>
    <property type="match status" value="1"/>
</dbReference>
<comment type="subcellular location">
    <subcellularLocation>
        <location evidence="2 6">Secreted</location>
        <location evidence="2 6">Cell wall</location>
    </subcellularLocation>
</comment>
<dbReference type="Proteomes" id="UP000222542">
    <property type="component" value="Unassembled WGS sequence"/>
</dbReference>
<keyword evidence="5 6" id="KW-0961">Cell wall biogenesis/degradation</keyword>
<keyword evidence="6" id="KW-0964">Secreted</keyword>
<evidence type="ECO:0000256" key="4">
    <source>
        <dbReference type="ARBA" id="ARBA00022512"/>
    </source>
</evidence>
<evidence type="ECO:0000313" key="8">
    <source>
        <dbReference type="Proteomes" id="UP000222542"/>
    </source>
</evidence>
<name>A0A2G2YCX1_CAPAN</name>
<comment type="function">
    <text evidence="1 6">Hydrolyzes acetyl esters in homogalacturonan regions of pectin. In type I primary cell wall, galacturonic acid residues of pectin can be acetylated at the O-2 and O-3 positions. Decreasing the degree of acetylation of pectin gels in vitro alters their physical properties.</text>
</comment>
<reference evidence="7 8" key="1">
    <citation type="journal article" date="2014" name="Nat. Genet.">
        <title>Genome sequence of the hot pepper provides insights into the evolution of pungency in Capsicum species.</title>
        <authorList>
            <person name="Kim S."/>
            <person name="Park M."/>
            <person name="Yeom S.I."/>
            <person name="Kim Y.M."/>
            <person name="Lee J.M."/>
            <person name="Lee H.A."/>
            <person name="Seo E."/>
            <person name="Choi J."/>
            <person name="Cheong K."/>
            <person name="Kim K.T."/>
            <person name="Jung K."/>
            <person name="Lee G.W."/>
            <person name="Oh S.K."/>
            <person name="Bae C."/>
            <person name="Kim S.B."/>
            <person name="Lee H.Y."/>
            <person name="Kim S.Y."/>
            <person name="Kim M.S."/>
            <person name="Kang B.C."/>
            <person name="Jo Y.D."/>
            <person name="Yang H.B."/>
            <person name="Jeong H.J."/>
            <person name="Kang W.H."/>
            <person name="Kwon J.K."/>
            <person name="Shin C."/>
            <person name="Lim J.Y."/>
            <person name="Park J.H."/>
            <person name="Huh J.H."/>
            <person name="Kim J.S."/>
            <person name="Kim B.D."/>
            <person name="Cohen O."/>
            <person name="Paran I."/>
            <person name="Suh M.C."/>
            <person name="Lee S.B."/>
            <person name="Kim Y.K."/>
            <person name="Shin Y."/>
            <person name="Noh S.J."/>
            <person name="Park J."/>
            <person name="Seo Y.S."/>
            <person name="Kwon S.Y."/>
            <person name="Kim H.A."/>
            <person name="Park J.M."/>
            <person name="Kim H.J."/>
            <person name="Choi S.B."/>
            <person name="Bosland P.W."/>
            <person name="Reeves G."/>
            <person name="Jo S.H."/>
            <person name="Lee B.W."/>
            <person name="Cho H.T."/>
            <person name="Choi H.S."/>
            <person name="Lee M.S."/>
            <person name="Yu Y."/>
            <person name="Do Choi Y."/>
            <person name="Park B.S."/>
            <person name="van Deynze A."/>
            <person name="Ashrafi H."/>
            <person name="Hill T."/>
            <person name="Kim W.T."/>
            <person name="Pai H.S."/>
            <person name="Ahn H.K."/>
            <person name="Yeam I."/>
            <person name="Giovannoni J.J."/>
            <person name="Rose J.K."/>
            <person name="Sorensen I."/>
            <person name="Lee S.J."/>
            <person name="Kim R.W."/>
            <person name="Choi I.Y."/>
            <person name="Choi B.S."/>
            <person name="Lim J.S."/>
            <person name="Lee Y.H."/>
            <person name="Choi D."/>
        </authorList>
    </citation>
    <scope>NUCLEOTIDE SEQUENCE [LARGE SCALE GENOMIC DNA]</scope>
    <source>
        <strain evidence="8">cv. CM334</strain>
    </source>
</reference>